<name>A0AAC9HNJ1_9PSEU</name>
<dbReference type="InterPro" id="IPR040843">
    <property type="entry name" value="RAMA"/>
</dbReference>
<evidence type="ECO:0000313" key="4">
    <source>
        <dbReference type="Proteomes" id="UP000095210"/>
    </source>
</evidence>
<keyword evidence="4" id="KW-1185">Reference proteome</keyword>
<dbReference type="EMBL" id="CP014859">
    <property type="protein sequence ID" value="AOS62560.1"/>
    <property type="molecule type" value="Genomic_DNA"/>
</dbReference>
<feature type="domain" description="GmrSD restriction endonucleases N-terminal" evidence="1">
    <location>
        <begin position="13"/>
        <end position="233"/>
    </location>
</feature>
<proteinExistence type="predicted"/>
<gene>
    <name evidence="3" type="ORF">TL08_08725</name>
</gene>
<evidence type="ECO:0000259" key="2">
    <source>
        <dbReference type="Pfam" id="PF18755"/>
    </source>
</evidence>
<dbReference type="KEGG" id="ahm:TL08_08725"/>
<evidence type="ECO:0000313" key="3">
    <source>
        <dbReference type="EMBL" id="AOS62560.1"/>
    </source>
</evidence>
<dbReference type="AlphaFoldDB" id="A0AAC9HNJ1"/>
<dbReference type="Proteomes" id="UP000095210">
    <property type="component" value="Chromosome"/>
</dbReference>
<protein>
    <recommendedName>
        <fullName evidence="5">DUF262 domain-containing protein</fullName>
    </recommendedName>
</protein>
<dbReference type="PANTHER" id="PTHR35149">
    <property type="entry name" value="SLL5132 PROTEIN"/>
    <property type="match status" value="1"/>
</dbReference>
<evidence type="ECO:0008006" key="5">
    <source>
        <dbReference type="Google" id="ProtNLM"/>
    </source>
</evidence>
<dbReference type="RefSeq" id="WP_069847996.1">
    <property type="nucleotide sequence ID" value="NZ_CP014859.1"/>
</dbReference>
<dbReference type="InterPro" id="IPR004919">
    <property type="entry name" value="GmrSD_N"/>
</dbReference>
<evidence type="ECO:0000259" key="1">
    <source>
        <dbReference type="Pfam" id="PF03235"/>
    </source>
</evidence>
<accession>A0AAC9HNJ1</accession>
<feature type="domain" description="RAMA" evidence="2">
    <location>
        <begin position="613"/>
        <end position="710"/>
    </location>
</feature>
<dbReference type="PANTHER" id="PTHR35149:SF2">
    <property type="entry name" value="DUF262 DOMAIN-CONTAINING PROTEIN"/>
    <property type="match status" value="1"/>
</dbReference>
<organism evidence="3 4">
    <name type="scientific">Actinoalloteichus hymeniacidonis</name>
    <dbReference type="NCBI Taxonomy" id="340345"/>
    <lineage>
        <taxon>Bacteria</taxon>
        <taxon>Bacillati</taxon>
        <taxon>Actinomycetota</taxon>
        <taxon>Actinomycetes</taxon>
        <taxon>Pseudonocardiales</taxon>
        <taxon>Pseudonocardiaceae</taxon>
        <taxon>Actinoalloteichus</taxon>
    </lineage>
</organism>
<reference evidence="4" key="1">
    <citation type="submission" date="2016-03" db="EMBL/GenBank/DDBJ databases">
        <title>Complete genome sequence of the type strain Actinoalloteichus hymeniacidonis DSM 45092.</title>
        <authorList>
            <person name="Schaffert L."/>
            <person name="Albersmeier A."/>
            <person name="Winkler A."/>
            <person name="Kalinowski J."/>
            <person name="Zotchev S."/>
            <person name="Ruckert C."/>
        </authorList>
    </citation>
    <scope>NUCLEOTIDE SEQUENCE [LARGE SCALE GENOMIC DNA]</scope>
    <source>
        <strain evidence="4">HPA177(T) (DSM 45092(T))</strain>
    </source>
</reference>
<sequence length="717" mass="81750">MAQSPVEGRGATVQELLSNKKYKLDYYQREYSWSRKDVVALLHDLERRFIREWRPTHSRRETIGYAPYFLGPIVCYQTPDAAFLVDGQQRLTTLHLIIIYLRRLLEEQDLDQDARGLDPMIYSTRHGETTFNIDIPERNEVLNAFMWGLNQALPADSSLSVRNLYERARDIEEDFPASLRDEALPFFHDWLLDRVCLVSIDALDREHGWEIFETMNNRGARLSPVDLLKSYLLARAETGRRELNDLWRGMLADLSQHGVDTPSEFVKAILVAKFAAFDADSTDLVEIDRAFHEWVRKNETRLELRGPEDFRAFVEYFLVPLSRRYSALKDAAAELIPPVEAVFHTARLEVVDPLPPILAALRPDDSDEDFEDKSRQIAGYLDLATTLKIVNNRSLLPHQVRPEVDELTVRLRSAEGITGLTSLLESEAATLPDDFSGVDRLSLQPGNSAQVRYVLARLTAFVEVQSGRPDPIETYLEDPEPWEVEHVWPRAFPRDQSDIMTPESFEDFRSRLGALLLLPESGRLPDEHPAKVDHYREQNLLAASLHPATLATEPEFAAFVSRHDLGDVFRPWPDHFGLDAIQMRQRLYRRLCELIWQPELLGLQPANIPPNRSTVRRSRRKARYGVEIADLIESGLIADGTALYGHRKKHTYTALVIEGGRIRLPSGQTFDSVSRAAAVALNVKACNGWDFWRAGADATGTLLSDLRRDAINQGLME</sequence>
<dbReference type="Pfam" id="PF18755">
    <property type="entry name" value="RAMA"/>
    <property type="match status" value="1"/>
</dbReference>
<dbReference type="Pfam" id="PF03235">
    <property type="entry name" value="GmrSD_N"/>
    <property type="match status" value="1"/>
</dbReference>